<keyword evidence="8" id="KW-1185">Reference proteome</keyword>
<evidence type="ECO:0000256" key="1">
    <source>
        <dbReference type="ARBA" id="ARBA00004651"/>
    </source>
</evidence>
<feature type="transmembrane region" description="Helical" evidence="6">
    <location>
        <begin position="96"/>
        <end position="115"/>
    </location>
</feature>
<keyword evidence="5 6" id="KW-0472">Membrane</keyword>
<evidence type="ECO:0000313" key="7">
    <source>
        <dbReference type="EMBL" id="APE45886.1"/>
    </source>
</evidence>
<keyword evidence="4 6" id="KW-1133">Transmembrane helix</keyword>
<dbReference type="PANTHER" id="PTHR30482:SF20">
    <property type="entry name" value="HIGH-AFFINITY BRANCHED-CHAIN AMINO ACID TRANSPORT SYSTEM PERMEASE PROTEIN LIVM"/>
    <property type="match status" value="1"/>
</dbReference>
<evidence type="ECO:0008006" key="9">
    <source>
        <dbReference type="Google" id="ProtNLM"/>
    </source>
</evidence>
<feature type="transmembrane region" description="Helical" evidence="6">
    <location>
        <begin position="173"/>
        <end position="191"/>
    </location>
</feature>
<keyword evidence="7" id="KW-0614">Plasmid</keyword>
<dbReference type="InterPro" id="IPR043428">
    <property type="entry name" value="LivM-like"/>
</dbReference>
<dbReference type="KEGG" id="suam:BOO69_20160"/>
<dbReference type="OrthoDB" id="9804361at2"/>
<dbReference type="PANTHER" id="PTHR30482">
    <property type="entry name" value="HIGH-AFFINITY BRANCHED-CHAIN AMINO ACID TRANSPORT SYSTEM PERMEASE"/>
    <property type="match status" value="1"/>
</dbReference>
<protein>
    <recommendedName>
        <fullName evidence="9">Branched-chain amino acid ABC transporter permease</fullName>
    </recommendedName>
</protein>
<dbReference type="EMBL" id="CP018080">
    <property type="protein sequence ID" value="APE45886.1"/>
    <property type="molecule type" value="Genomic_DNA"/>
</dbReference>
<feature type="transmembrane region" description="Helical" evidence="6">
    <location>
        <begin position="222"/>
        <end position="246"/>
    </location>
</feature>
<dbReference type="GO" id="GO:0015658">
    <property type="term" value="F:branched-chain amino acid transmembrane transporter activity"/>
    <property type="evidence" value="ECO:0007669"/>
    <property type="project" value="InterPro"/>
</dbReference>
<name>A0A1J0WNX1_9RHOB</name>
<dbReference type="Proteomes" id="UP000181897">
    <property type="component" value="Plasmid unnamed4"/>
</dbReference>
<reference evidence="7 8" key="1">
    <citation type="submission" date="2016-11" db="EMBL/GenBank/DDBJ databases">
        <title>Complete genome sequence of Sulfitobacter sp. AM1-D1, a toxic bacteria associated with marine dinoflagellate Alexandrium minutum in East China Sea.</title>
        <authorList>
            <person name="Yang Q."/>
            <person name="Zhang X."/>
            <person name="Tian X."/>
        </authorList>
    </citation>
    <scope>NUCLEOTIDE SEQUENCE [LARGE SCALE GENOMIC DNA]</scope>
    <source>
        <strain evidence="7 8">AM1-D1</strain>
        <plasmid evidence="7 8">unnamed4</plasmid>
    </source>
</reference>
<evidence type="ECO:0000256" key="2">
    <source>
        <dbReference type="ARBA" id="ARBA00022475"/>
    </source>
</evidence>
<evidence type="ECO:0000256" key="5">
    <source>
        <dbReference type="ARBA" id="ARBA00023136"/>
    </source>
</evidence>
<dbReference type="AlphaFoldDB" id="A0A1J0WNX1"/>
<dbReference type="Pfam" id="PF02653">
    <property type="entry name" value="BPD_transp_2"/>
    <property type="match status" value="1"/>
</dbReference>
<gene>
    <name evidence="7" type="ORF">BOO69_20160</name>
</gene>
<dbReference type="CDD" id="cd06581">
    <property type="entry name" value="TM_PBP1_LivM_like"/>
    <property type="match status" value="1"/>
</dbReference>
<evidence type="ECO:0000256" key="3">
    <source>
        <dbReference type="ARBA" id="ARBA00022692"/>
    </source>
</evidence>
<evidence type="ECO:0000256" key="4">
    <source>
        <dbReference type="ARBA" id="ARBA00022989"/>
    </source>
</evidence>
<accession>A0A1J0WNX1</accession>
<organism evidence="7 8">
    <name type="scientific">Sulfitobacter alexandrii</name>
    <dbReference type="NCBI Taxonomy" id="1917485"/>
    <lineage>
        <taxon>Bacteria</taxon>
        <taxon>Pseudomonadati</taxon>
        <taxon>Pseudomonadota</taxon>
        <taxon>Alphaproteobacteria</taxon>
        <taxon>Rhodobacterales</taxon>
        <taxon>Roseobacteraceae</taxon>
        <taxon>Sulfitobacter</taxon>
    </lineage>
</organism>
<sequence length="359" mass="39333">MRITFRKSYEQDIRLFRDGAQAAWYLGFLAVALLMPLLVDGYYLDELSFVYIYAIAGLGLMILTGFSGQVSFGHAAFVAIGAYAHTIMMTRYGVPWLLSVPLAALISGIAGLALGRICSKMHGLYLAIATLAFALIIERLIGSGGDFTGGHGGMPVPEITIFGVELFESWQKYFVNLGVFVGVLLLVRNLTRSRSGRAMIAIRDSEVSARGLGVDIAFFKAYAFFLSAALAGLAGTLLAHAFFFLSPESFGMGESIRLLLMIVVGGLGTIHGAVFGAFFIMLLPTVLSWIKVLLPAGVAASSGLDSLAFGLILVVFMLFEPDGLYGRWLKIHHYFNIFPMYKRRSFQRQKTFLKTERLR</sequence>
<evidence type="ECO:0000256" key="6">
    <source>
        <dbReference type="SAM" id="Phobius"/>
    </source>
</evidence>
<feature type="transmembrane region" description="Helical" evidence="6">
    <location>
        <begin position="21"/>
        <end position="43"/>
    </location>
</feature>
<evidence type="ECO:0000313" key="8">
    <source>
        <dbReference type="Proteomes" id="UP000181897"/>
    </source>
</evidence>
<proteinExistence type="predicted"/>
<feature type="transmembrane region" description="Helical" evidence="6">
    <location>
        <begin position="292"/>
        <end position="319"/>
    </location>
</feature>
<feature type="transmembrane region" description="Helical" evidence="6">
    <location>
        <begin position="73"/>
        <end position="90"/>
    </location>
</feature>
<dbReference type="InterPro" id="IPR001851">
    <property type="entry name" value="ABC_transp_permease"/>
</dbReference>
<feature type="transmembrane region" description="Helical" evidence="6">
    <location>
        <begin position="49"/>
        <end position="66"/>
    </location>
</feature>
<comment type="subcellular location">
    <subcellularLocation>
        <location evidence="1">Cell membrane</location>
        <topology evidence="1">Multi-pass membrane protein</topology>
    </subcellularLocation>
</comment>
<dbReference type="GO" id="GO:0005886">
    <property type="term" value="C:plasma membrane"/>
    <property type="evidence" value="ECO:0007669"/>
    <property type="project" value="UniProtKB-SubCell"/>
</dbReference>
<feature type="transmembrane region" description="Helical" evidence="6">
    <location>
        <begin position="122"/>
        <end position="141"/>
    </location>
</feature>
<feature type="transmembrane region" description="Helical" evidence="6">
    <location>
        <begin position="258"/>
        <end position="280"/>
    </location>
</feature>
<geneLocation type="plasmid" evidence="7 8">
    <name>unnamed4</name>
</geneLocation>
<keyword evidence="2" id="KW-1003">Cell membrane</keyword>
<keyword evidence="3 6" id="KW-0812">Transmembrane</keyword>
<dbReference type="RefSeq" id="WP_071974198.1">
    <property type="nucleotide sequence ID" value="NZ_CP018080.1"/>
</dbReference>